<feature type="compositionally biased region" description="Polar residues" evidence="8">
    <location>
        <begin position="956"/>
        <end position="967"/>
    </location>
</feature>
<dbReference type="PANTHER" id="PTHR10887:SF445">
    <property type="entry name" value="NFX1-TYPE ZINC FINGER-CONTAINING PROTEIN 1"/>
    <property type="match status" value="1"/>
</dbReference>
<dbReference type="GO" id="GO:0031380">
    <property type="term" value="C:nuclear RNA-directed RNA polymerase complex"/>
    <property type="evidence" value="ECO:0007669"/>
    <property type="project" value="TreeGrafter"/>
</dbReference>
<dbReference type="SMART" id="SM00356">
    <property type="entry name" value="ZnF_C3H1"/>
    <property type="match status" value="2"/>
</dbReference>
<evidence type="ECO:0000256" key="1">
    <source>
        <dbReference type="ARBA" id="ARBA00004496"/>
    </source>
</evidence>
<gene>
    <name evidence="11" type="ORF">GLOTRDRAFT_104787</name>
</gene>
<dbReference type="CDD" id="cd06008">
    <property type="entry name" value="NF-X1-zinc-finger"/>
    <property type="match status" value="1"/>
</dbReference>
<keyword evidence="4 7" id="KW-0863">Zinc-finger</keyword>
<dbReference type="OrthoDB" id="2423195at2759"/>
<dbReference type="Pfam" id="PF20173">
    <property type="entry name" value="ZnF_RZ-type"/>
    <property type="match status" value="1"/>
</dbReference>
<feature type="zinc finger region" description="C3H1-type" evidence="7">
    <location>
        <begin position="1"/>
        <end position="28"/>
    </location>
</feature>
<keyword evidence="12" id="KW-1185">Reference proteome</keyword>
<keyword evidence="3 7" id="KW-0479">Metal-binding</keyword>
<dbReference type="InterPro" id="IPR045055">
    <property type="entry name" value="DNA2/NAM7-like"/>
</dbReference>
<feature type="domain" description="C3H1-type" evidence="9">
    <location>
        <begin position="64"/>
        <end position="92"/>
    </location>
</feature>
<evidence type="ECO:0000256" key="6">
    <source>
        <dbReference type="ARBA" id="ARBA00022859"/>
    </source>
</evidence>
<keyword evidence="5 7" id="KW-0862">Zinc</keyword>
<dbReference type="HOGENOM" id="CLU_001490_4_0_1"/>
<feature type="region of interest" description="Disordered" evidence="8">
    <location>
        <begin position="954"/>
        <end position="986"/>
    </location>
</feature>
<dbReference type="PANTHER" id="PTHR10887">
    <property type="entry name" value="DNA2/NAM7 HELICASE FAMILY"/>
    <property type="match status" value="1"/>
</dbReference>
<dbReference type="PROSITE" id="PS51981">
    <property type="entry name" value="ZF_RZ"/>
    <property type="match status" value="1"/>
</dbReference>
<dbReference type="CDD" id="cd18808">
    <property type="entry name" value="SF1_C_Upf1"/>
    <property type="match status" value="1"/>
</dbReference>
<dbReference type="GO" id="GO:0005737">
    <property type="term" value="C:cytoplasm"/>
    <property type="evidence" value="ECO:0007669"/>
    <property type="project" value="UniProtKB-SubCell"/>
</dbReference>
<evidence type="ECO:0000259" key="9">
    <source>
        <dbReference type="PROSITE" id="PS50103"/>
    </source>
</evidence>
<dbReference type="Pfam" id="PF13086">
    <property type="entry name" value="AAA_11"/>
    <property type="match status" value="2"/>
</dbReference>
<evidence type="ECO:0000256" key="7">
    <source>
        <dbReference type="PROSITE-ProRule" id="PRU00723"/>
    </source>
</evidence>
<dbReference type="GO" id="GO:0016787">
    <property type="term" value="F:hydrolase activity"/>
    <property type="evidence" value="ECO:0007669"/>
    <property type="project" value="UniProtKB-KW"/>
</dbReference>
<name>S7RVD0_GLOTA</name>
<evidence type="ECO:0000256" key="8">
    <source>
        <dbReference type="SAM" id="MobiDB-lite"/>
    </source>
</evidence>
<feature type="zinc finger region" description="C3H1-type" evidence="7">
    <location>
        <begin position="64"/>
        <end position="92"/>
    </location>
</feature>
<dbReference type="GO" id="GO:0031048">
    <property type="term" value="P:regulatory ncRNA-mediated heterochromatin formation"/>
    <property type="evidence" value="ECO:0007669"/>
    <property type="project" value="TreeGrafter"/>
</dbReference>
<keyword evidence="11" id="KW-0378">Hydrolase</keyword>
<feature type="compositionally biased region" description="Gly residues" evidence="8">
    <location>
        <begin position="42"/>
        <end position="51"/>
    </location>
</feature>
<dbReference type="InterPro" id="IPR027417">
    <property type="entry name" value="P-loop_NTPase"/>
</dbReference>
<dbReference type="OMA" id="PVCQVPI"/>
<evidence type="ECO:0000256" key="4">
    <source>
        <dbReference type="ARBA" id="ARBA00022771"/>
    </source>
</evidence>
<sequence length="2316" mass="257592">MSQRPCDFYNSPRGCRNGANCRFAHVRTEDRSASPSGRIMGQRGGRTGSPGGRSTADSGSQDNTAPPGVCREFWSSARCRHGFRCRYAHRQAPGVNAQATSPNNGTSAVEAIAPFLNEAGLARLAGPGTDAYATANVASGRGLGPTEAQNHLRTYLRDNFRFHSSINVYGFAKILESASATNNTWLLLSALATGNGLLRLIDVIQWPRVSIRAGHSREELSFQRGYIPVLRYMSSEFVVRSTLSHLVNALYSGLIGENFDHFSNVVQQCMDDAMSRKSFKDITQPTSSQLSGNQIIACLCGVLFEFLTRFKNAVPTYKGLRPLVLKLRDWADAWMQGVSAAPPSFDDAASQWTPVMRETILDHLRTKVNPLIAIVDREQAKMDRRTRQQGASFASSAGVDFDEAIVAALLNAYEGPGEERAGGPRHDNDFVDTDRIRTVPTHDELACRIPPFLPANIYGAPHPFPAESMQRLLDIQFRLLREELTAPLRSSAQLVMDDLHAPPGTKTRLAEIVGKKGGKYRSFADKLDSIMFNIYTEVKFSSLEPDRRGVSVCLSLDAPPGLARSPQAKARAHFWEGAGGKRLMQGGLIGLIWKARHDVTVHLGVVASSTRDLAESAKQSNTRVAIRVVFFDSDVELRILQVLKNPEAERGGTMLLVEAPVMFESIRPFLEALRTEPETVPFAKYLSHHPRGYLEKVQIDPPQYARLPGFTYKLDCLFDSQAGVRDLVMDVTNIQSMEAAREHLKKGSRLDASQADAVVDALTREVALIQGPPGTGKSYTGVELLRALLANQVRPILMIAFTNHALDHLLRSVLETNVTKRVVRLGSRSNDEKISKLNIEDLEALAGQSRLDREFARLHRALKQVQDELKHLMEGFLQVALDSNDIVDFLQIQYPAHYEALVSPPSWVSLLHGLQANANDGYQTVYRRGQSATPVDDSLYAFWRDARDLRFLESAGESQGQRASDSSKAPPRDRHHIGGSKHTNTFSVLADVGPSEAVDESLSAEDETERLLEEQWMDVVYDSDSDTSDTRNLEKQVNEREIPGNTVASTPPRTLQASDLRDLPEFFAHFGLLNVPSPPTGNVGLDQLLDEDSMWSLSKKERERLHRFWEDRIRMDRYANQVADFDRLRKRHREALDQYNEGKEESRRTLLQNVDIIGCTTTGAAKLTTLLKGIAPRVLIVEEAGQVLEAHVLGSLVPSIQHLIMIGDPLQLRPTLNNFVEGLSMDNRQGAQLYRFDMSLMERLSSAGLPMSRIDVQRRMRPTISNLIRHTLYPTLVDHELVQGYTHVRGFAKDVFFLSHNHVENGGEDSGSKYNIFEVNMIKDLVLYLLRQGCYSNEGDIVVLCAYLGQLARMRDALSDEIAVVIDERDQQLLAEQEEDGEGTEDRSTAVEHLKISKRVRLRTIDNFQGEEAKIVILSLVRNSGGAEDDEQPITRTNIGFLKSENRTNVALSRAKEGLFILGNAQNLSARSKMWRSVLSELDDNGAVGAGFPIACQRHPDRVEYVSKPGQLPRVAPDGGCLRSCDARLACGHVCPYKCHSDDPRHVTVICSQPCRRLCPRGHPCTKQCATPCGACLYPIRDVKLPCGHVQASVPCNVPVKKQLPTCEHQAEMPCSQDPATHLCKSACGGTMACCGRPCGATCSQCQGLNTIGRALGDEEDAPPTVVPRIKHTEHPCTRTLPCEHRCQQACSENHECTTECKEPCRQVCVHARCKNYCSTPCSPCQEACTWTCAHYACPVPCGSVCARLPCDTRCDKMLSCGHQCPSVCGEDCNIQVCPTCASEDEKSRIVDFIMHETLGNVNPDLNTLDQMLVTLPTCRHVFTVETLDGICDIKAYYTHDEQSGRWLGLKAPAPGFLKPPVCPTCRAAITAPRYGRIFKRADLDILEKNVANRMARSLATVSGILDQVSKIEMQNRLKEAATGIQVASVAEPRSQRQRRQKQIQGLIAEQRETPVPPSSLNPQAAEWHNISAVEAGVWRKVVRPLIQAYEQAVTISKTRSAHIHAWESAFSCLAQRELDAALMDPAHAPRNPNEHSMRMARLLVGQPKPQADKRFCVEAFWFTINIRFTLAELAQTWMDAVKEQPNYARQRWQQWATYKQFLLQTCLSDARIALDIATRSEARRQMTTTSLLIMRAELDRFQFNVKMSRESGKFAEQREKLAESAKTKHAVALAHKESVIRAHMQKMGGAEADWLRQNFIDVADTICEQWEALETNILADTFYQDVTVEEKMSVLAGFKHEFYGYRGHFYTCPQGHIYAIADCGGAVMTASCPECGAQIGGTGHQLLSSNRRAMDMEELATQQGYARNPHPWGNI</sequence>
<evidence type="ECO:0000313" key="12">
    <source>
        <dbReference type="Proteomes" id="UP000030669"/>
    </source>
</evidence>
<dbReference type="eggNOG" id="KOG1807">
    <property type="taxonomic scope" value="Eukaryota"/>
</dbReference>
<dbReference type="GO" id="GO:0004386">
    <property type="term" value="F:helicase activity"/>
    <property type="evidence" value="ECO:0007669"/>
    <property type="project" value="InterPro"/>
</dbReference>
<dbReference type="GO" id="GO:0008270">
    <property type="term" value="F:zinc ion binding"/>
    <property type="evidence" value="ECO:0007669"/>
    <property type="project" value="UniProtKB-KW"/>
</dbReference>
<dbReference type="InterPro" id="IPR047187">
    <property type="entry name" value="SF1_C_Upf1"/>
</dbReference>
<dbReference type="Pfam" id="PF13087">
    <property type="entry name" value="AAA_12"/>
    <property type="match status" value="1"/>
</dbReference>
<comment type="subcellular location">
    <subcellularLocation>
        <location evidence="1">Cytoplasm</location>
    </subcellularLocation>
</comment>
<keyword evidence="2" id="KW-0963">Cytoplasm</keyword>
<dbReference type="KEGG" id="gtr:GLOTRDRAFT_104787"/>
<feature type="domain" description="RZ-type" evidence="10">
    <location>
        <begin position="2227"/>
        <end position="2303"/>
    </location>
</feature>
<dbReference type="GO" id="GO:0002376">
    <property type="term" value="P:immune system process"/>
    <property type="evidence" value="ECO:0007669"/>
    <property type="project" value="UniProtKB-KW"/>
</dbReference>
<evidence type="ECO:0000259" key="10">
    <source>
        <dbReference type="PROSITE" id="PS51981"/>
    </source>
</evidence>
<dbReference type="InterPro" id="IPR041679">
    <property type="entry name" value="DNA2/NAM7-like_C"/>
</dbReference>
<dbReference type="SUPFAM" id="SSF52540">
    <property type="entry name" value="P-loop containing nucleoside triphosphate hydrolases"/>
    <property type="match status" value="1"/>
</dbReference>
<dbReference type="Gene3D" id="3.40.50.300">
    <property type="entry name" value="P-loop containing nucleotide triphosphate hydrolases"/>
    <property type="match status" value="3"/>
</dbReference>
<feature type="region of interest" description="Disordered" evidence="8">
    <location>
        <begin position="28"/>
        <end position="67"/>
    </location>
</feature>
<accession>S7RVD0</accession>
<evidence type="ECO:0000256" key="2">
    <source>
        <dbReference type="ARBA" id="ARBA00022490"/>
    </source>
</evidence>
<evidence type="ECO:0000256" key="5">
    <source>
        <dbReference type="ARBA" id="ARBA00022833"/>
    </source>
</evidence>
<feature type="domain" description="C3H1-type" evidence="9">
    <location>
        <begin position="1"/>
        <end position="28"/>
    </location>
</feature>
<dbReference type="RefSeq" id="XP_007864337.1">
    <property type="nucleotide sequence ID" value="XM_007866146.1"/>
</dbReference>
<feature type="region of interest" description="Disordered" evidence="8">
    <location>
        <begin position="1931"/>
        <end position="1964"/>
    </location>
</feature>
<proteinExistence type="predicted"/>
<dbReference type="InterPro" id="IPR046439">
    <property type="entry name" value="ZF_RZ_dom"/>
</dbReference>
<evidence type="ECO:0000256" key="3">
    <source>
        <dbReference type="ARBA" id="ARBA00022723"/>
    </source>
</evidence>
<dbReference type="EMBL" id="KB469299">
    <property type="protein sequence ID" value="EPQ57199.1"/>
    <property type="molecule type" value="Genomic_DNA"/>
</dbReference>
<organism evidence="11 12">
    <name type="scientific">Gloeophyllum trabeum (strain ATCC 11539 / FP-39264 / Madison 617)</name>
    <name type="common">Brown rot fungus</name>
    <dbReference type="NCBI Taxonomy" id="670483"/>
    <lineage>
        <taxon>Eukaryota</taxon>
        <taxon>Fungi</taxon>
        <taxon>Dikarya</taxon>
        <taxon>Basidiomycota</taxon>
        <taxon>Agaricomycotina</taxon>
        <taxon>Agaricomycetes</taxon>
        <taxon>Gloeophyllales</taxon>
        <taxon>Gloeophyllaceae</taxon>
        <taxon>Gloeophyllum</taxon>
    </lineage>
</organism>
<reference evidence="11 12" key="1">
    <citation type="journal article" date="2012" name="Science">
        <title>The Paleozoic origin of enzymatic lignin decomposition reconstructed from 31 fungal genomes.</title>
        <authorList>
            <person name="Floudas D."/>
            <person name="Binder M."/>
            <person name="Riley R."/>
            <person name="Barry K."/>
            <person name="Blanchette R.A."/>
            <person name="Henrissat B."/>
            <person name="Martinez A.T."/>
            <person name="Otillar R."/>
            <person name="Spatafora J.W."/>
            <person name="Yadav J.S."/>
            <person name="Aerts A."/>
            <person name="Benoit I."/>
            <person name="Boyd A."/>
            <person name="Carlson A."/>
            <person name="Copeland A."/>
            <person name="Coutinho P.M."/>
            <person name="de Vries R.P."/>
            <person name="Ferreira P."/>
            <person name="Findley K."/>
            <person name="Foster B."/>
            <person name="Gaskell J."/>
            <person name="Glotzer D."/>
            <person name="Gorecki P."/>
            <person name="Heitman J."/>
            <person name="Hesse C."/>
            <person name="Hori C."/>
            <person name="Igarashi K."/>
            <person name="Jurgens J.A."/>
            <person name="Kallen N."/>
            <person name="Kersten P."/>
            <person name="Kohler A."/>
            <person name="Kuees U."/>
            <person name="Kumar T.K.A."/>
            <person name="Kuo A."/>
            <person name="LaButti K."/>
            <person name="Larrondo L.F."/>
            <person name="Lindquist E."/>
            <person name="Ling A."/>
            <person name="Lombard V."/>
            <person name="Lucas S."/>
            <person name="Lundell T."/>
            <person name="Martin R."/>
            <person name="McLaughlin D.J."/>
            <person name="Morgenstern I."/>
            <person name="Morin E."/>
            <person name="Murat C."/>
            <person name="Nagy L.G."/>
            <person name="Nolan M."/>
            <person name="Ohm R.A."/>
            <person name="Patyshakuliyeva A."/>
            <person name="Rokas A."/>
            <person name="Ruiz-Duenas F.J."/>
            <person name="Sabat G."/>
            <person name="Salamov A."/>
            <person name="Samejima M."/>
            <person name="Schmutz J."/>
            <person name="Slot J.C."/>
            <person name="St John F."/>
            <person name="Stenlid J."/>
            <person name="Sun H."/>
            <person name="Sun S."/>
            <person name="Syed K."/>
            <person name="Tsang A."/>
            <person name="Wiebenga A."/>
            <person name="Young D."/>
            <person name="Pisabarro A."/>
            <person name="Eastwood D.C."/>
            <person name="Martin F."/>
            <person name="Cullen D."/>
            <person name="Grigoriev I.V."/>
            <person name="Hibbett D.S."/>
        </authorList>
    </citation>
    <scope>NUCLEOTIDE SEQUENCE [LARGE SCALE GENOMIC DNA]</scope>
    <source>
        <strain evidence="11 12">ATCC 11539</strain>
    </source>
</reference>
<dbReference type="PROSITE" id="PS50103">
    <property type="entry name" value="ZF_C3H1"/>
    <property type="match status" value="2"/>
</dbReference>
<dbReference type="GeneID" id="19298667"/>
<evidence type="ECO:0000313" key="11">
    <source>
        <dbReference type="EMBL" id="EPQ57199.1"/>
    </source>
</evidence>
<dbReference type="InterPro" id="IPR000571">
    <property type="entry name" value="Znf_CCCH"/>
</dbReference>
<keyword evidence="6" id="KW-0391">Immunity</keyword>
<dbReference type="InterPro" id="IPR041677">
    <property type="entry name" value="DNA2/NAM7_AAA_11"/>
</dbReference>
<protein>
    <submittedName>
        <fullName evidence="11">p-loop containing nucleoside triphosphate hydrolase protein</fullName>
    </submittedName>
</protein>
<dbReference type="Proteomes" id="UP000030669">
    <property type="component" value="Unassembled WGS sequence"/>
</dbReference>